<dbReference type="AlphaFoldDB" id="A0A7J6NP70"/>
<reference evidence="4 5" key="1">
    <citation type="submission" date="2020-04" db="EMBL/GenBank/DDBJ databases">
        <title>Perkinsus olseni comparative genomics.</title>
        <authorList>
            <person name="Bogema D.R."/>
        </authorList>
    </citation>
    <scope>NUCLEOTIDE SEQUENCE [LARGE SCALE GENOMIC DNA]</scope>
    <source>
        <strain evidence="4">00978-12</strain>
    </source>
</reference>
<name>A0A7J6NP70_PEROL</name>
<evidence type="ECO:0000313" key="5">
    <source>
        <dbReference type="Proteomes" id="UP000541610"/>
    </source>
</evidence>
<dbReference type="SMART" id="SM00360">
    <property type="entry name" value="RRM"/>
    <property type="match status" value="2"/>
</dbReference>
<organism evidence="4 5">
    <name type="scientific">Perkinsus olseni</name>
    <name type="common">Perkinsus atlanticus</name>
    <dbReference type="NCBI Taxonomy" id="32597"/>
    <lineage>
        <taxon>Eukaryota</taxon>
        <taxon>Sar</taxon>
        <taxon>Alveolata</taxon>
        <taxon>Perkinsozoa</taxon>
        <taxon>Perkinsea</taxon>
        <taxon>Perkinsida</taxon>
        <taxon>Perkinsidae</taxon>
        <taxon>Perkinsus</taxon>
    </lineage>
</organism>
<dbReference type="InterPro" id="IPR000504">
    <property type="entry name" value="RRM_dom"/>
</dbReference>
<dbReference type="OrthoDB" id="417481at2759"/>
<accession>A0A7J6NP70</accession>
<dbReference type="InterPro" id="IPR012677">
    <property type="entry name" value="Nucleotide-bd_a/b_plait_sf"/>
</dbReference>
<protein>
    <recommendedName>
        <fullName evidence="3">RRM domain-containing protein</fullName>
    </recommendedName>
</protein>
<keyword evidence="1" id="KW-0694">RNA-binding</keyword>
<sequence length="495" mass="54021">MLNTAIETHNTFIEVRIPSELCDNRQTRRTSSCPPMKRFAYNKDHETDPALLRHKSLSVDGHHSANGLLGCCLPPHGPFAQYMLPNGLFAYYVPPSVSGNRELTTVMLRDIPLKYTHELLWEFMETCGFRGTYDFIYLPTDFAHGTNMGYGFINFRSPLFAQYFILRTNGVRLPLSGNSSKSCTCCWARIQGYEANVAHVASSPFDQLPENVKPIVLDQHGIRIPFTCRSGDKTLSRRKSNKEARKHGRPDPRKVFIGGIHAGVSEDSMREAILNCIPRGTGVVDCSLVRDLRTGSNRGFGFVTFDSDKTAAFVLNKYYYSSLPCPLSIDGRAVSVKPYALSIVLCWSAAAPHLWGVHILTLAVCRACVISLTTMSTNLSCPLVDGSDMAAMKGCRVRLIGKLSGGGSSEGEFHLMAPDGEQVLCKSPAGVSAPSSGDIVVVEAVGTVSGEKQLDLDIPAQVHQGGDIDLPMMAQVIALQHRSHVSHLYGGAVAV</sequence>
<feature type="region of interest" description="Disordered" evidence="2">
    <location>
        <begin position="232"/>
        <end position="252"/>
    </location>
</feature>
<dbReference type="Gene3D" id="2.40.50.140">
    <property type="entry name" value="Nucleic acid-binding proteins"/>
    <property type="match status" value="1"/>
</dbReference>
<feature type="domain" description="RRM" evidence="3">
    <location>
        <begin position="104"/>
        <end position="182"/>
    </location>
</feature>
<dbReference type="EMBL" id="JABANP010000256">
    <property type="protein sequence ID" value="KAF4685625.1"/>
    <property type="molecule type" value="Genomic_DNA"/>
</dbReference>
<dbReference type="InterPro" id="IPR007201">
    <property type="entry name" value="Mei2-like_Rrm_C"/>
</dbReference>
<dbReference type="Proteomes" id="UP000541610">
    <property type="component" value="Unassembled WGS sequence"/>
</dbReference>
<dbReference type="Pfam" id="PF04059">
    <property type="entry name" value="RRM_2"/>
    <property type="match status" value="1"/>
</dbReference>
<dbReference type="InterPro" id="IPR035979">
    <property type="entry name" value="RBD_domain_sf"/>
</dbReference>
<feature type="domain" description="RRM" evidence="3">
    <location>
        <begin position="253"/>
        <end position="337"/>
    </location>
</feature>
<evidence type="ECO:0000256" key="1">
    <source>
        <dbReference type="PROSITE-ProRule" id="PRU00176"/>
    </source>
</evidence>
<dbReference type="Gene3D" id="3.30.70.330">
    <property type="match status" value="2"/>
</dbReference>
<proteinExistence type="predicted"/>
<comment type="caution">
    <text evidence="4">The sequence shown here is derived from an EMBL/GenBank/DDBJ whole genome shotgun (WGS) entry which is preliminary data.</text>
</comment>
<dbReference type="GO" id="GO:0003723">
    <property type="term" value="F:RNA binding"/>
    <property type="evidence" value="ECO:0007669"/>
    <property type="project" value="UniProtKB-UniRule"/>
</dbReference>
<feature type="compositionally biased region" description="Basic residues" evidence="2">
    <location>
        <begin position="236"/>
        <end position="248"/>
    </location>
</feature>
<evidence type="ECO:0000256" key="2">
    <source>
        <dbReference type="SAM" id="MobiDB-lite"/>
    </source>
</evidence>
<dbReference type="PANTHER" id="PTHR15241">
    <property type="entry name" value="TRANSFORMER-2-RELATED"/>
    <property type="match status" value="1"/>
</dbReference>
<evidence type="ECO:0000313" key="4">
    <source>
        <dbReference type="EMBL" id="KAF4685625.1"/>
    </source>
</evidence>
<gene>
    <name evidence="4" type="ORF">FOZ60_006354</name>
</gene>
<dbReference type="PROSITE" id="PS50102">
    <property type="entry name" value="RRM"/>
    <property type="match status" value="2"/>
</dbReference>
<dbReference type="Pfam" id="PF00076">
    <property type="entry name" value="RRM_1"/>
    <property type="match status" value="1"/>
</dbReference>
<dbReference type="SUPFAM" id="SSF54928">
    <property type="entry name" value="RNA-binding domain, RBD"/>
    <property type="match status" value="2"/>
</dbReference>
<dbReference type="PANTHER" id="PTHR15241:SF304">
    <property type="entry name" value="RRM DOMAIN-CONTAINING PROTEIN"/>
    <property type="match status" value="1"/>
</dbReference>
<evidence type="ECO:0000259" key="3">
    <source>
        <dbReference type="PROSITE" id="PS50102"/>
    </source>
</evidence>
<dbReference type="InterPro" id="IPR012340">
    <property type="entry name" value="NA-bd_OB-fold"/>
</dbReference>